<dbReference type="PIRSF" id="PIRSF005943">
    <property type="entry name" value="NMPRT"/>
    <property type="match status" value="1"/>
</dbReference>
<dbReference type="GO" id="GO:0047280">
    <property type="term" value="F:nicotinamide phosphoribosyltransferase activity"/>
    <property type="evidence" value="ECO:0007669"/>
    <property type="project" value="UniProtKB-EC"/>
</dbReference>
<comment type="pathway">
    <text evidence="5">Cofactor biosynthesis; NAD(+) biosynthesis; nicotinamide D-ribonucleotide from 5-phospho-alpha-D-ribose 1-diphosphate and nicotinamide: step 1/1.</text>
</comment>
<feature type="domain" description="Nicotinamide phosphoribosyltransferase N-terminal" evidence="10">
    <location>
        <begin position="11"/>
        <end position="83"/>
    </location>
</feature>
<dbReference type="Gene3D" id="3.20.20.70">
    <property type="entry name" value="Aldolase class I"/>
    <property type="match status" value="1"/>
</dbReference>
<reference evidence="11 12" key="1">
    <citation type="submission" date="2020-08" db="EMBL/GenBank/DDBJ databases">
        <title>Genomic Encyclopedia of Type Strains, Phase III (KMG-III): the genomes of soil and plant-associated and newly described type strains.</title>
        <authorList>
            <person name="Whitman W."/>
        </authorList>
    </citation>
    <scope>NUCLEOTIDE SEQUENCE [LARGE SCALE GENOMIC DNA]</scope>
    <source>
        <strain evidence="11 12">CECT 8234</strain>
    </source>
</reference>
<dbReference type="CDD" id="cd01569">
    <property type="entry name" value="PBEF_like"/>
    <property type="match status" value="1"/>
</dbReference>
<keyword evidence="3 11" id="KW-0328">Glycosyltransferase</keyword>
<evidence type="ECO:0000256" key="7">
    <source>
        <dbReference type="ARBA" id="ARBA00035036"/>
    </source>
</evidence>
<keyword evidence="2" id="KW-0662">Pyridine nucleotide biosynthesis</keyword>
<sequence>MTKTFVYPATLLCDFYKVSHKNQYPKGTELVYSTWTARTSRLEGINEVVAFGFQSFIKQYLIAYFNENFFARAKEDVAAEYKRLIQYALGEANPDASHIEELHDLGYLPIRIKAIKEGTLVPVRVPMLTIENTNPAFFWLTNYLETLMSCQLWMPATSATLAFEYRKILEAYALQTNGDSTGVPFQGHDFSMRGMGALESALGSSAGHLLSFTGTDTIPAIIYLENYYNANIENELVGTSIPATEHSVMCAHGRDEMASYRYLIKEVYPNGFVSIVSDTWDLWTVLDVVIRGLKDDIMSRDGKVVIRPDSGDPVNIICGDPNGESEFERKGVIEILWDIFGGTVTEKGYKQLDSHIGAIYGDAITISRCREICERLAAKGFASTNMVFGIGSFTYQYNTRDTFGFALKSTFTIVEGEERKIYKDPKTDNGVKKSQTGLVLVTEQDGKLAFTDNLSVAEYEARKAEDQLEVVFEDGKLVQDLTLAEVRANLLAHL</sequence>
<evidence type="ECO:0000256" key="5">
    <source>
        <dbReference type="ARBA" id="ARBA00035007"/>
    </source>
</evidence>
<dbReference type="EMBL" id="JACHXW010000006">
    <property type="protein sequence ID" value="MBB3152336.1"/>
    <property type="molecule type" value="Genomic_DNA"/>
</dbReference>
<dbReference type="Pfam" id="PF04095">
    <property type="entry name" value="NAPRTase"/>
    <property type="match status" value="1"/>
</dbReference>
<dbReference type="InterPro" id="IPR036068">
    <property type="entry name" value="Nicotinate_pribotase-like_C"/>
</dbReference>
<comment type="catalytic activity">
    <reaction evidence="8">
        <text>beta-nicotinamide D-ribonucleotide + diphosphate = 5-phospho-alpha-D-ribose 1-diphosphate + nicotinamide + H(+)</text>
        <dbReference type="Rhea" id="RHEA:16149"/>
        <dbReference type="ChEBI" id="CHEBI:14649"/>
        <dbReference type="ChEBI" id="CHEBI:15378"/>
        <dbReference type="ChEBI" id="CHEBI:17154"/>
        <dbReference type="ChEBI" id="CHEBI:33019"/>
        <dbReference type="ChEBI" id="CHEBI:58017"/>
        <dbReference type="EC" id="2.4.2.12"/>
    </reaction>
    <physiologicalReaction direction="right-to-left" evidence="8">
        <dbReference type="Rhea" id="RHEA:16151"/>
    </physiologicalReaction>
</comment>
<protein>
    <recommendedName>
        <fullName evidence="7">Nicotinamide phosphoribosyltransferase</fullName>
        <ecNumber evidence="6">2.4.2.12</ecNumber>
    </recommendedName>
</protein>
<evidence type="ECO:0000256" key="2">
    <source>
        <dbReference type="ARBA" id="ARBA00022642"/>
    </source>
</evidence>
<dbReference type="SUPFAM" id="SSF51690">
    <property type="entry name" value="Nicotinate/Quinolinate PRTase C-terminal domain-like"/>
    <property type="match status" value="1"/>
</dbReference>
<evidence type="ECO:0000256" key="8">
    <source>
        <dbReference type="ARBA" id="ARBA00047835"/>
    </source>
</evidence>
<dbReference type="EC" id="2.4.2.12" evidence="6"/>
<proteinExistence type="inferred from homology"/>
<dbReference type="NCBIfam" id="NF006629">
    <property type="entry name" value="PRK09198.1"/>
    <property type="match status" value="1"/>
</dbReference>
<name>A0A7W5GA37_9BACL</name>
<organism evidence="11 12">
    <name type="scientific">Paenibacillus endophyticus</name>
    <dbReference type="NCBI Taxonomy" id="1294268"/>
    <lineage>
        <taxon>Bacteria</taxon>
        <taxon>Bacillati</taxon>
        <taxon>Bacillota</taxon>
        <taxon>Bacilli</taxon>
        <taxon>Bacillales</taxon>
        <taxon>Paenibacillaceae</taxon>
        <taxon>Paenibacillus</taxon>
    </lineage>
</organism>
<gene>
    <name evidence="11" type="ORF">FHS16_002386</name>
</gene>
<evidence type="ECO:0000259" key="10">
    <source>
        <dbReference type="Pfam" id="PF18127"/>
    </source>
</evidence>
<evidence type="ECO:0000259" key="9">
    <source>
        <dbReference type="Pfam" id="PF04095"/>
    </source>
</evidence>
<dbReference type="Proteomes" id="UP000518605">
    <property type="component" value="Unassembled WGS sequence"/>
</dbReference>
<evidence type="ECO:0000256" key="3">
    <source>
        <dbReference type="ARBA" id="ARBA00022676"/>
    </source>
</evidence>
<dbReference type="InterPro" id="IPR016471">
    <property type="entry name" value="Nicotinamide_PRibTrfase"/>
</dbReference>
<keyword evidence="12" id="KW-1185">Reference proteome</keyword>
<feature type="domain" description="Nicotinate/nicotinamide phosphoribosyltransferase" evidence="9">
    <location>
        <begin position="185"/>
        <end position="475"/>
    </location>
</feature>
<evidence type="ECO:0000256" key="1">
    <source>
        <dbReference type="ARBA" id="ARBA00010897"/>
    </source>
</evidence>
<accession>A0A7W5GA37</accession>
<comment type="similarity">
    <text evidence="1">Belongs to the NAPRTase family.</text>
</comment>
<dbReference type="InterPro" id="IPR041529">
    <property type="entry name" value="DUF5598"/>
</dbReference>
<dbReference type="GO" id="GO:0009435">
    <property type="term" value="P:NAD+ biosynthetic process"/>
    <property type="evidence" value="ECO:0007669"/>
    <property type="project" value="InterPro"/>
</dbReference>
<dbReference type="InterPro" id="IPR041525">
    <property type="entry name" value="N/Namide_PRibTrfase"/>
</dbReference>
<comment type="caution">
    <text evidence="11">The sequence shown here is derived from an EMBL/GenBank/DDBJ whole genome shotgun (WGS) entry which is preliminary data.</text>
</comment>
<dbReference type="Pfam" id="PF18127">
    <property type="entry name" value="NAMPT_N"/>
    <property type="match status" value="1"/>
</dbReference>
<evidence type="ECO:0000313" key="12">
    <source>
        <dbReference type="Proteomes" id="UP000518605"/>
    </source>
</evidence>
<evidence type="ECO:0000313" key="11">
    <source>
        <dbReference type="EMBL" id="MBB3152336.1"/>
    </source>
</evidence>
<evidence type="ECO:0000256" key="4">
    <source>
        <dbReference type="ARBA" id="ARBA00022679"/>
    </source>
</evidence>
<dbReference type="PANTHER" id="PTHR43816">
    <property type="entry name" value="NICOTINAMIDE PHOSPHORIBOSYLTRANSFERASE"/>
    <property type="match status" value="1"/>
</dbReference>
<dbReference type="RefSeq" id="WP_183562203.1">
    <property type="nucleotide sequence ID" value="NZ_CBCSLB010000005.1"/>
</dbReference>
<evidence type="ECO:0000256" key="6">
    <source>
        <dbReference type="ARBA" id="ARBA00035024"/>
    </source>
</evidence>
<dbReference type="AlphaFoldDB" id="A0A7W5GA37"/>
<dbReference type="PANTHER" id="PTHR43816:SF1">
    <property type="entry name" value="NICOTINAMIDE PHOSPHORIBOSYLTRANSFERASE"/>
    <property type="match status" value="1"/>
</dbReference>
<keyword evidence="4 11" id="KW-0808">Transferase</keyword>
<dbReference type="InterPro" id="IPR013785">
    <property type="entry name" value="Aldolase_TIM"/>
</dbReference>